<accession>A0A0R0DUS2</accession>
<dbReference type="EMBL" id="CP012900">
    <property type="protein sequence ID" value="ALJ28817.1"/>
    <property type="molecule type" value="Genomic_DNA"/>
</dbReference>
<dbReference type="Proteomes" id="UP000061010">
    <property type="component" value="Chromosome"/>
</dbReference>
<dbReference type="Gene3D" id="2.40.160.10">
    <property type="entry name" value="Porin"/>
    <property type="match status" value="1"/>
</dbReference>
<organism evidence="1 2">
    <name type="scientific">Stenotrophomonas acidaminiphila</name>
    <dbReference type="NCBI Taxonomy" id="128780"/>
    <lineage>
        <taxon>Bacteria</taxon>
        <taxon>Pseudomonadati</taxon>
        <taxon>Pseudomonadota</taxon>
        <taxon>Gammaproteobacteria</taxon>
        <taxon>Lysobacterales</taxon>
        <taxon>Lysobacteraceae</taxon>
        <taxon>Stenotrophomonas</taxon>
    </lineage>
</organism>
<dbReference type="InterPro" id="IPR010870">
    <property type="entry name" value="Porin_O/P"/>
</dbReference>
<dbReference type="PATRIC" id="fig|128780.6.peg.2470"/>
<dbReference type="OrthoDB" id="5993054at2"/>
<keyword evidence="2" id="KW-1185">Reference proteome</keyword>
<dbReference type="RefSeq" id="WP_054666763.1">
    <property type="nucleotide sequence ID" value="NZ_CP043570.1"/>
</dbReference>
<evidence type="ECO:0000313" key="1">
    <source>
        <dbReference type="EMBL" id="ALJ28817.1"/>
    </source>
</evidence>
<gene>
    <name evidence="1" type="ORF">AOT14_24520</name>
</gene>
<dbReference type="KEGG" id="sacz:AOT14_24520"/>
<dbReference type="Pfam" id="PF07396">
    <property type="entry name" value="Porin_O_P"/>
    <property type="match status" value="1"/>
</dbReference>
<dbReference type="SUPFAM" id="SSF56935">
    <property type="entry name" value="Porins"/>
    <property type="match status" value="1"/>
</dbReference>
<name>A0A0R0DUS2_9GAMM</name>
<reference evidence="1 2" key="1">
    <citation type="journal article" date="2015" name="Genome Announc.">
        <title>Complete Genome Sequencing of Stenotrophomonas acidaminiphila ZAC14D2_NAIMI4_2, a Multidrug-Resistant Strain Isolated from Sediments of a Polluted River in Mexico, Uncovers New Antibiotic Resistance Genes and a Novel Class-II Lasso Peptide Biosynthesis Gene Cluster.</title>
        <authorList>
            <person name="Vinuesa P."/>
            <person name="Ochoa-Sanchez L.E."/>
        </authorList>
    </citation>
    <scope>NUCLEOTIDE SEQUENCE [LARGE SCALE GENOMIC DNA]</scope>
    <source>
        <strain evidence="1 2">ZAC14D2_NAIMI4_2</strain>
    </source>
</reference>
<evidence type="ECO:0000313" key="2">
    <source>
        <dbReference type="Proteomes" id="UP000061010"/>
    </source>
</evidence>
<protein>
    <submittedName>
        <fullName evidence="1">Porin</fullName>
    </submittedName>
</protein>
<sequence length="417" mass="45198" precursor="true">MRSHSLALAVAASLGLASAPALAAGPAVTPAQIEQLQAQIAALQAQVQQLQTQSESLQAQSDAQSEVNITQAQALESSQKTQTNVDKLAKLVNDNKIGGRMFFDVSSIDQKTNGKKTDATGTGFDVKRFYLTVDHKFNDIWSANLTTDFQYSSAIGNTELFIKNAYVQGTFDPAFVLKVGAAGMPWTGYVEKYYGMRYVENTLTDRLKYANSADWGAHASGDLGNGFNYAVAVVNGAGYKNPSRSKGVDVEGRLAWEITPEFAVAVGGYSGYLGQEKQNNDAEKRYSRGDVMVAYAGPMFRLGGEYFTAKNLGQVQQTAVPAVSDKATGWSLWSSVRLAQTANGDVSVFGRYDKTDTSKTLNPFREDTYWNVGVEYPVLKNFKLAAVYKDTDATVGSLASPSQTKTKELGIWGDLKF</sequence>
<dbReference type="InterPro" id="IPR023614">
    <property type="entry name" value="Porin_dom_sf"/>
</dbReference>
<proteinExistence type="predicted"/>
<dbReference type="AlphaFoldDB" id="A0A0R0DUS2"/>